<sequence>MTGIPMKRKLAVLWPYMALLALALIASGFWYMGAVQIKKILHENPDINFNNVSVNGFPSQYRIVIDDYIIKLPQGNLSGDKLTAVRMFYDFNHTIFWAEGSLHFDGNSGDQLSLSGDAIQASHVMNKDGEDYFADSRISVDLQNPSIKVRPVFAEGMNISSDQIQFYTLPTETNQTRMLLNAGNLIFAETDNQNILSFKKTIVETHFPISPQKSEPMTLDNLALDINLPSGELLGIQGDGQLGRSMEGYLDGTLNLKFENMASVLRVLQTHGLLTTDQVAILSFALQLKTGSTKKNVSEADTFPLTLAFKRGRIFFGLLDIGPAPKL</sequence>
<protein>
    <submittedName>
        <fullName evidence="2">DUF2125 domain-containing protein</fullName>
    </submittedName>
</protein>
<dbReference type="Proteomes" id="UP000252132">
    <property type="component" value="Unassembled WGS sequence"/>
</dbReference>
<organism evidence="2 3">
    <name type="scientific">PS1 clade bacterium</name>
    <dbReference type="NCBI Taxonomy" id="2175152"/>
    <lineage>
        <taxon>Bacteria</taxon>
        <taxon>Pseudomonadati</taxon>
        <taxon>Pseudomonadota</taxon>
        <taxon>Alphaproteobacteria</taxon>
        <taxon>PS1 clade</taxon>
    </lineage>
</organism>
<keyword evidence="1" id="KW-0472">Membrane</keyword>
<proteinExistence type="predicted"/>
<evidence type="ECO:0000256" key="1">
    <source>
        <dbReference type="SAM" id="Phobius"/>
    </source>
</evidence>
<dbReference type="AlphaFoldDB" id="A0A368E036"/>
<dbReference type="Pfam" id="PF09898">
    <property type="entry name" value="DUF2125"/>
    <property type="match status" value="1"/>
</dbReference>
<evidence type="ECO:0000313" key="2">
    <source>
        <dbReference type="EMBL" id="RCL76903.1"/>
    </source>
</evidence>
<keyword evidence="1" id="KW-1133">Transmembrane helix</keyword>
<evidence type="ECO:0000313" key="3">
    <source>
        <dbReference type="Proteomes" id="UP000252132"/>
    </source>
</evidence>
<feature type="transmembrane region" description="Helical" evidence="1">
    <location>
        <begin position="12"/>
        <end position="32"/>
    </location>
</feature>
<gene>
    <name evidence="2" type="ORF">DBW69_04710</name>
</gene>
<comment type="caution">
    <text evidence="2">The sequence shown here is derived from an EMBL/GenBank/DDBJ whole genome shotgun (WGS) entry which is preliminary data.</text>
</comment>
<keyword evidence="1" id="KW-0812">Transmembrane</keyword>
<accession>A0A368E036</accession>
<name>A0A368E036_9PROT</name>
<dbReference type="EMBL" id="QOQF01000015">
    <property type="protein sequence ID" value="RCL76903.1"/>
    <property type="molecule type" value="Genomic_DNA"/>
</dbReference>
<reference evidence="2 3" key="1">
    <citation type="journal article" date="2018" name="Microbiome">
        <title>Fine metagenomic profile of the Mediterranean stratified and mixed water columns revealed by assembly and recruitment.</title>
        <authorList>
            <person name="Haro-Moreno J.M."/>
            <person name="Lopez-Perez M."/>
            <person name="De La Torre J.R."/>
            <person name="Picazo A."/>
            <person name="Camacho A."/>
            <person name="Rodriguez-Valera F."/>
        </authorList>
    </citation>
    <scope>NUCLEOTIDE SEQUENCE [LARGE SCALE GENOMIC DNA]</scope>
    <source>
        <strain evidence="2">MED-G55</strain>
    </source>
</reference>
<dbReference type="InterPro" id="IPR018666">
    <property type="entry name" value="DUF2125"/>
</dbReference>